<dbReference type="Proteomes" id="UP000322997">
    <property type="component" value="Unassembled WGS sequence"/>
</dbReference>
<comment type="caution">
    <text evidence="1">The sequence shown here is derived from an EMBL/GenBank/DDBJ whole genome shotgun (WGS) entry which is preliminary data.</text>
</comment>
<reference evidence="1 2" key="1">
    <citation type="submission" date="2019-08" db="EMBL/GenBank/DDBJ databases">
        <title>Bacillus genomes from the desert of Cuatro Cienegas, Coahuila.</title>
        <authorList>
            <person name="Olmedo-Alvarez G."/>
        </authorList>
    </citation>
    <scope>NUCLEOTIDE SEQUENCE [LARGE SCALE GENOMIC DNA]</scope>
    <source>
        <strain evidence="1 2">CH108_3D</strain>
    </source>
</reference>
<dbReference type="EMBL" id="VTEQ01000001">
    <property type="protein sequence ID" value="TYS56993.1"/>
    <property type="molecule type" value="Genomic_DNA"/>
</dbReference>
<evidence type="ECO:0000313" key="1">
    <source>
        <dbReference type="EMBL" id="TYS56993.1"/>
    </source>
</evidence>
<organism evidence="1 2">
    <name type="scientific">Rossellomorea marisflavi</name>
    <dbReference type="NCBI Taxonomy" id="189381"/>
    <lineage>
        <taxon>Bacteria</taxon>
        <taxon>Bacillati</taxon>
        <taxon>Bacillota</taxon>
        <taxon>Bacilli</taxon>
        <taxon>Bacillales</taxon>
        <taxon>Bacillaceae</taxon>
        <taxon>Rossellomorea</taxon>
    </lineage>
</organism>
<sequence length="116" mass="13348">MAERLFYVYRRGGSVELGLGITERQGGETVYIASVYLEGGRSRSDVVQYYVDHILDWISPGDTVVIVTNDMTMRSKRRFKYPGFEFAVVPMRSTLYEAKMLANDSFKRKSTIMEEI</sequence>
<name>A0A5D4S023_9BACI</name>
<dbReference type="RefSeq" id="WP_148984653.1">
    <property type="nucleotide sequence ID" value="NZ_JBNILK010000001.1"/>
</dbReference>
<proteinExistence type="predicted"/>
<evidence type="ECO:0000313" key="2">
    <source>
        <dbReference type="Proteomes" id="UP000322997"/>
    </source>
</evidence>
<accession>A0A5D4S023</accession>
<protein>
    <submittedName>
        <fullName evidence="1">Uncharacterized protein</fullName>
    </submittedName>
</protein>
<dbReference type="AlphaFoldDB" id="A0A5D4S023"/>
<gene>
    <name evidence="1" type="ORF">FZC83_05370</name>
</gene>